<proteinExistence type="predicted"/>
<evidence type="ECO:0000313" key="2">
    <source>
        <dbReference type="EMBL" id="KAK4185906.1"/>
    </source>
</evidence>
<organism evidence="2 3">
    <name type="scientific">Podospora australis</name>
    <dbReference type="NCBI Taxonomy" id="1536484"/>
    <lineage>
        <taxon>Eukaryota</taxon>
        <taxon>Fungi</taxon>
        <taxon>Dikarya</taxon>
        <taxon>Ascomycota</taxon>
        <taxon>Pezizomycotina</taxon>
        <taxon>Sordariomycetes</taxon>
        <taxon>Sordariomycetidae</taxon>
        <taxon>Sordariales</taxon>
        <taxon>Podosporaceae</taxon>
        <taxon>Podospora</taxon>
    </lineage>
</organism>
<protein>
    <submittedName>
        <fullName evidence="2">Uncharacterized protein</fullName>
    </submittedName>
</protein>
<reference evidence="2" key="2">
    <citation type="submission" date="2023-05" db="EMBL/GenBank/DDBJ databases">
        <authorList>
            <consortium name="Lawrence Berkeley National Laboratory"/>
            <person name="Steindorff A."/>
            <person name="Hensen N."/>
            <person name="Bonometti L."/>
            <person name="Westerberg I."/>
            <person name="Brannstrom I.O."/>
            <person name="Guillou S."/>
            <person name="Cros-Aarteil S."/>
            <person name="Calhoun S."/>
            <person name="Haridas S."/>
            <person name="Kuo A."/>
            <person name="Mondo S."/>
            <person name="Pangilinan J."/>
            <person name="Riley R."/>
            <person name="Labutti K."/>
            <person name="Andreopoulos B."/>
            <person name="Lipzen A."/>
            <person name="Chen C."/>
            <person name="Yanf M."/>
            <person name="Daum C."/>
            <person name="Ng V."/>
            <person name="Clum A."/>
            <person name="Ohm R."/>
            <person name="Martin F."/>
            <person name="Silar P."/>
            <person name="Natvig D."/>
            <person name="Lalanne C."/>
            <person name="Gautier V."/>
            <person name="Ament-Velasquez S.L."/>
            <person name="Kruys A."/>
            <person name="Hutchinson M.I."/>
            <person name="Powell A.J."/>
            <person name="Barry K."/>
            <person name="Miller A.N."/>
            <person name="Grigoriev I.V."/>
            <person name="Debuchy R."/>
            <person name="Gladieux P."/>
            <person name="Thoren M.H."/>
            <person name="Johannesson H."/>
        </authorList>
    </citation>
    <scope>NUCLEOTIDE SEQUENCE</scope>
    <source>
        <strain evidence="2">PSN309</strain>
    </source>
</reference>
<feature type="signal peptide" evidence="1">
    <location>
        <begin position="1"/>
        <end position="29"/>
    </location>
</feature>
<comment type="caution">
    <text evidence="2">The sequence shown here is derived from an EMBL/GenBank/DDBJ whole genome shotgun (WGS) entry which is preliminary data.</text>
</comment>
<feature type="chain" id="PRO_5042948586" evidence="1">
    <location>
        <begin position="30"/>
        <end position="112"/>
    </location>
</feature>
<accession>A0AAN6WQ33</accession>
<reference evidence="2" key="1">
    <citation type="journal article" date="2023" name="Mol. Phylogenet. Evol.">
        <title>Genome-scale phylogeny and comparative genomics of the fungal order Sordariales.</title>
        <authorList>
            <person name="Hensen N."/>
            <person name="Bonometti L."/>
            <person name="Westerberg I."/>
            <person name="Brannstrom I.O."/>
            <person name="Guillou S."/>
            <person name="Cros-Aarteil S."/>
            <person name="Calhoun S."/>
            <person name="Haridas S."/>
            <person name="Kuo A."/>
            <person name="Mondo S."/>
            <person name="Pangilinan J."/>
            <person name="Riley R."/>
            <person name="LaButti K."/>
            <person name="Andreopoulos B."/>
            <person name="Lipzen A."/>
            <person name="Chen C."/>
            <person name="Yan M."/>
            <person name="Daum C."/>
            <person name="Ng V."/>
            <person name="Clum A."/>
            <person name="Steindorff A."/>
            <person name="Ohm R.A."/>
            <person name="Martin F."/>
            <person name="Silar P."/>
            <person name="Natvig D.O."/>
            <person name="Lalanne C."/>
            <person name="Gautier V."/>
            <person name="Ament-Velasquez S.L."/>
            <person name="Kruys A."/>
            <person name="Hutchinson M.I."/>
            <person name="Powell A.J."/>
            <person name="Barry K."/>
            <person name="Miller A.N."/>
            <person name="Grigoriev I.V."/>
            <person name="Debuchy R."/>
            <person name="Gladieux P."/>
            <person name="Hiltunen Thoren M."/>
            <person name="Johannesson H."/>
        </authorList>
    </citation>
    <scope>NUCLEOTIDE SEQUENCE</scope>
    <source>
        <strain evidence="2">PSN309</strain>
    </source>
</reference>
<keyword evidence="3" id="KW-1185">Reference proteome</keyword>
<dbReference type="AlphaFoldDB" id="A0AAN6WQ33"/>
<name>A0AAN6WQ33_9PEZI</name>
<sequence length="112" mass="12033">MMCAGGRGQRATTIYAALLALRYLNGSLALPNGAATGNRLEISKASLTKVHRRRHGNMGTDLNNGPQQKLSPFFGTLHVTEVSVEAVGYPKTQTHSALFPKPRAEAMRSKLG</sequence>
<evidence type="ECO:0000256" key="1">
    <source>
        <dbReference type="SAM" id="SignalP"/>
    </source>
</evidence>
<dbReference type="EMBL" id="MU864437">
    <property type="protein sequence ID" value="KAK4185906.1"/>
    <property type="molecule type" value="Genomic_DNA"/>
</dbReference>
<gene>
    <name evidence="2" type="ORF">QBC35DRAFT_502766</name>
</gene>
<keyword evidence="1" id="KW-0732">Signal</keyword>
<dbReference type="Proteomes" id="UP001302126">
    <property type="component" value="Unassembled WGS sequence"/>
</dbReference>
<evidence type="ECO:0000313" key="3">
    <source>
        <dbReference type="Proteomes" id="UP001302126"/>
    </source>
</evidence>